<dbReference type="EMBL" id="JAUKVY010000051">
    <property type="protein sequence ID" value="MDO1537854.1"/>
    <property type="molecule type" value="Genomic_DNA"/>
</dbReference>
<keyword evidence="4" id="KW-0812">Transmembrane</keyword>
<evidence type="ECO:0000256" key="3">
    <source>
        <dbReference type="ARBA" id="ARBA00022452"/>
    </source>
</evidence>
<accession>A0ABT8SG44</accession>
<dbReference type="Proteomes" id="UP001169027">
    <property type="component" value="Unassembled WGS sequence"/>
</dbReference>
<keyword evidence="3" id="KW-1134">Transmembrane beta strand</keyword>
<name>A0ABT8SG44_9BURK</name>
<keyword evidence="8" id="KW-0998">Cell outer membrane</keyword>
<dbReference type="PRINTS" id="PR01021">
    <property type="entry name" value="OMPADOMAIN"/>
</dbReference>
<dbReference type="PROSITE" id="PS51123">
    <property type="entry name" value="OMPA_2"/>
    <property type="match status" value="1"/>
</dbReference>
<dbReference type="Gene3D" id="2.40.160.20">
    <property type="match status" value="1"/>
</dbReference>
<evidence type="ECO:0000256" key="1">
    <source>
        <dbReference type="ARBA" id="ARBA00004571"/>
    </source>
</evidence>
<evidence type="ECO:0000313" key="13">
    <source>
        <dbReference type="Proteomes" id="UP001169027"/>
    </source>
</evidence>
<comment type="subcellular location">
    <subcellularLocation>
        <location evidence="1">Cell outer membrane</location>
        <topology evidence="1">Multi-pass membrane protein</topology>
    </subcellularLocation>
</comment>
<gene>
    <name evidence="12" type="ORF">Q2T77_37060</name>
</gene>
<dbReference type="InterPro" id="IPR050330">
    <property type="entry name" value="Bact_OuterMem_StrucFunc"/>
</dbReference>
<evidence type="ECO:0000259" key="11">
    <source>
        <dbReference type="PROSITE" id="PS51123"/>
    </source>
</evidence>
<dbReference type="Gene3D" id="3.30.1330.60">
    <property type="entry name" value="OmpA-like domain"/>
    <property type="match status" value="1"/>
</dbReference>
<evidence type="ECO:0000256" key="2">
    <source>
        <dbReference type="ARBA" id="ARBA00022448"/>
    </source>
</evidence>
<protein>
    <submittedName>
        <fullName evidence="12">OmpA family protein</fullName>
    </submittedName>
</protein>
<dbReference type="Pfam" id="PF00691">
    <property type="entry name" value="OmpA"/>
    <property type="match status" value="1"/>
</dbReference>
<evidence type="ECO:0000256" key="10">
    <source>
        <dbReference type="RuleBase" id="RU003859"/>
    </source>
</evidence>
<dbReference type="CDD" id="cd07185">
    <property type="entry name" value="OmpA_C-like"/>
    <property type="match status" value="1"/>
</dbReference>
<keyword evidence="6" id="KW-0626">Porin</keyword>
<evidence type="ECO:0000256" key="5">
    <source>
        <dbReference type="ARBA" id="ARBA00023065"/>
    </source>
</evidence>
<dbReference type="PANTHER" id="PTHR30329:SF21">
    <property type="entry name" value="LIPOPROTEIN YIAD-RELATED"/>
    <property type="match status" value="1"/>
</dbReference>
<evidence type="ECO:0000256" key="9">
    <source>
        <dbReference type="PROSITE-ProRule" id="PRU00473"/>
    </source>
</evidence>
<keyword evidence="2" id="KW-0813">Transport</keyword>
<evidence type="ECO:0000256" key="6">
    <source>
        <dbReference type="ARBA" id="ARBA00023114"/>
    </source>
</evidence>
<proteinExistence type="inferred from homology"/>
<comment type="similarity">
    <text evidence="10">Belongs to the outer membrane OOP (TC 1.B.6) superfamily.</text>
</comment>
<dbReference type="InterPro" id="IPR006664">
    <property type="entry name" value="OMP_bac"/>
</dbReference>
<dbReference type="InterPro" id="IPR000498">
    <property type="entry name" value="OmpA-like_TM_dom"/>
</dbReference>
<dbReference type="InterPro" id="IPR011250">
    <property type="entry name" value="OMP/PagP_B-barrel"/>
</dbReference>
<sequence length="398" mass="41741">MNAGNSLVRPPALPALPKAKMKPRHLLRMLGLTGLGCVVAGSALAQGREAPYFYGGVSLGGSQARIDDESIVARLRIAGLATTGMSRDESSLAYKLFGGYQFTPNWAVEAGYFNLGKFGFAATTTPTGILTGEAKFQGVNLDLVGTLPLDERWSVLGRVGVQYGRTRDTFSRSGAVAVTALNPSSSDANYKFGVGIQYAVSPGFLIRGELERYRVNDAVGNRGDINAATVSLVFPFGASAAAPVRSAPTYVEPVAAVAPATVQAETVAAAPIRRVSFSADSLFGFDRAEVTAPGKVALDRFGADLAPIQFEVITVEGHTDRLGSVSHNQRLSVQRAEAVKAYLAQSGRIDPRKIVATGKASTAPVTKAGECKGSQPSPALIACLQPDRRVEVGVVGVR</sequence>
<dbReference type="InterPro" id="IPR036737">
    <property type="entry name" value="OmpA-like_sf"/>
</dbReference>
<dbReference type="SUPFAM" id="SSF103088">
    <property type="entry name" value="OmpA-like"/>
    <property type="match status" value="1"/>
</dbReference>
<evidence type="ECO:0000256" key="4">
    <source>
        <dbReference type="ARBA" id="ARBA00022692"/>
    </source>
</evidence>
<dbReference type="InterPro" id="IPR006665">
    <property type="entry name" value="OmpA-like"/>
</dbReference>
<organism evidence="12 13">
    <name type="scientific">Variovorax ginsengisoli</name>
    <dbReference type="NCBI Taxonomy" id="363844"/>
    <lineage>
        <taxon>Bacteria</taxon>
        <taxon>Pseudomonadati</taxon>
        <taxon>Pseudomonadota</taxon>
        <taxon>Betaproteobacteria</taxon>
        <taxon>Burkholderiales</taxon>
        <taxon>Comamonadaceae</taxon>
        <taxon>Variovorax</taxon>
    </lineage>
</organism>
<keyword evidence="5" id="KW-0406">Ion transport</keyword>
<feature type="domain" description="OmpA-like" evidence="11">
    <location>
        <begin position="270"/>
        <end position="398"/>
    </location>
</feature>
<dbReference type="SUPFAM" id="SSF56925">
    <property type="entry name" value="OMPA-like"/>
    <property type="match status" value="1"/>
</dbReference>
<keyword evidence="13" id="KW-1185">Reference proteome</keyword>
<reference evidence="12" key="1">
    <citation type="submission" date="2023-06" db="EMBL/GenBank/DDBJ databases">
        <authorList>
            <person name="Jiang Y."/>
            <person name="Liu Q."/>
        </authorList>
    </citation>
    <scope>NUCLEOTIDE SEQUENCE</scope>
    <source>
        <strain evidence="12">CGMCC 1.12090</strain>
    </source>
</reference>
<evidence type="ECO:0000256" key="8">
    <source>
        <dbReference type="ARBA" id="ARBA00023237"/>
    </source>
</evidence>
<dbReference type="PANTHER" id="PTHR30329">
    <property type="entry name" value="STATOR ELEMENT OF FLAGELLAR MOTOR COMPLEX"/>
    <property type="match status" value="1"/>
</dbReference>
<dbReference type="RefSeq" id="WP_301816276.1">
    <property type="nucleotide sequence ID" value="NZ_JAUJZH010000051.1"/>
</dbReference>
<evidence type="ECO:0000256" key="7">
    <source>
        <dbReference type="ARBA" id="ARBA00023136"/>
    </source>
</evidence>
<dbReference type="Pfam" id="PF01389">
    <property type="entry name" value="OmpA_membrane"/>
    <property type="match status" value="1"/>
</dbReference>
<evidence type="ECO:0000313" key="12">
    <source>
        <dbReference type="EMBL" id="MDO1537854.1"/>
    </source>
</evidence>
<comment type="caution">
    <text evidence="12">The sequence shown here is derived from an EMBL/GenBank/DDBJ whole genome shotgun (WGS) entry which is preliminary data.</text>
</comment>
<keyword evidence="7 9" id="KW-0472">Membrane</keyword>